<keyword evidence="8 13" id="KW-0521">NADP</keyword>
<dbReference type="Pfam" id="PF03447">
    <property type="entry name" value="NAD_binding_3"/>
    <property type="match status" value="1"/>
</dbReference>
<comment type="catalytic activity">
    <reaction evidence="11">
        <text>L-homoserine + NADP(+) = L-aspartate 4-semialdehyde + NADPH + H(+)</text>
        <dbReference type="Rhea" id="RHEA:15761"/>
        <dbReference type="ChEBI" id="CHEBI:15378"/>
        <dbReference type="ChEBI" id="CHEBI:57476"/>
        <dbReference type="ChEBI" id="CHEBI:57783"/>
        <dbReference type="ChEBI" id="CHEBI:58349"/>
        <dbReference type="ChEBI" id="CHEBI:537519"/>
        <dbReference type="EC" id="1.1.1.3"/>
    </reaction>
    <physiologicalReaction direction="right-to-left" evidence="11">
        <dbReference type="Rhea" id="RHEA:15763"/>
    </physiologicalReaction>
</comment>
<feature type="domain" description="Aspartate/glutamate/uridylate kinase" evidence="14">
    <location>
        <begin position="7"/>
        <end position="270"/>
    </location>
</feature>
<dbReference type="InterPro" id="IPR011147">
    <property type="entry name" value="Bifunc_Aspkin/hSer_DH"/>
</dbReference>
<comment type="similarity">
    <text evidence="13">In the N-terminal section; belongs to the aspartokinase family.</text>
</comment>
<dbReference type="HOGENOM" id="CLU_009116_7_1_6"/>
<dbReference type="AlphaFoldDB" id="E1SN51"/>
<evidence type="ECO:0000259" key="14">
    <source>
        <dbReference type="Pfam" id="PF00696"/>
    </source>
</evidence>
<comment type="catalytic activity">
    <reaction evidence="13">
        <text>L-aspartate + ATP = 4-phospho-L-aspartate + ADP</text>
        <dbReference type="Rhea" id="RHEA:23776"/>
        <dbReference type="ChEBI" id="CHEBI:29991"/>
        <dbReference type="ChEBI" id="CHEBI:30616"/>
        <dbReference type="ChEBI" id="CHEBI:57535"/>
        <dbReference type="ChEBI" id="CHEBI:456216"/>
        <dbReference type="EC" id="2.7.2.4"/>
    </reaction>
</comment>
<dbReference type="SUPFAM" id="SSF51735">
    <property type="entry name" value="NAD(P)-binding Rossmann-fold domains"/>
    <property type="match status" value="1"/>
</dbReference>
<dbReference type="PANTHER" id="PTHR43070:SF5">
    <property type="entry name" value="HOMOSERINE DEHYDROGENASE"/>
    <property type="match status" value="1"/>
</dbReference>
<dbReference type="InterPro" id="IPR019811">
    <property type="entry name" value="HDH_CS"/>
</dbReference>
<dbReference type="Gene3D" id="1.20.120.1320">
    <property type="entry name" value="Aspartokinase, catalytic domain"/>
    <property type="match status" value="1"/>
</dbReference>
<accession>E1SN51</accession>
<evidence type="ECO:0000313" key="18">
    <source>
        <dbReference type="Proteomes" id="UP000006683"/>
    </source>
</evidence>
<evidence type="ECO:0000259" key="16">
    <source>
        <dbReference type="Pfam" id="PF03447"/>
    </source>
</evidence>
<dbReference type="PANTHER" id="PTHR43070">
    <property type="match status" value="1"/>
</dbReference>
<dbReference type="FunFam" id="3.30.360.10:FF:000006">
    <property type="entry name" value="Bifunctional aspartokinase/homoserine dehydrogenase"/>
    <property type="match status" value="1"/>
</dbReference>
<comment type="subunit">
    <text evidence="13">Homotetramer.</text>
</comment>
<dbReference type="Gene3D" id="3.40.50.720">
    <property type="entry name" value="NAD(P)-binding Rossmann-like Domain"/>
    <property type="match status" value="1"/>
</dbReference>
<evidence type="ECO:0000256" key="1">
    <source>
        <dbReference type="ARBA" id="ARBA00001920"/>
    </source>
</evidence>
<dbReference type="InterPro" id="IPR001342">
    <property type="entry name" value="HDH_cat"/>
</dbReference>
<evidence type="ECO:0000313" key="17">
    <source>
        <dbReference type="EMBL" id="ADN77709.1"/>
    </source>
</evidence>
<proteinExistence type="inferred from homology"/>
<dbReference type="Gene3D" id="3.30.360.10">
    <property type="entry name" value="Dihydrodipicolinate Reductase, domain 2"/>
    <property type="match status" value="1"/>
</dbReference>
<comment type="similarity">
    <text evidence="13">In the C-terminal section; belongs to the homoserine dehydrogenase family.</text>
</comment>
<keyword evidence="18" id="KW-1185">Reference proteome</keyword>
<dbReference type="Gene3D" id="3.40.1160.10">
    <property type="entry name" value="Acetylglutamate kinase-like"/>
    <property type="match status" value="1"/>
</dbReference>
<keyword evidence="7" id="KW-0791">Threonine biosynthesis</keyword>
<dbReference type="SUPFAM" id="SSF53633">
    <property type="entry name" value="Carbamate kinase-like"/>
    <property type="match status" value="1"/>
</dbReference>
<feature type="domain" description="Homoserine dehydrogenase catalytic" evidence="15">
    <location>
        <begin position="580"/>
        <end position="778"/>
    </location>
</feature>
<dbReference type="InterPro" id="IPR018042">
    <property type="entry name" value="Aspartate_kinase_CS"/>
</dbReference>
<keyword evidence="13 17" id="KW-0418">Kinase</keyword>
<keyword evidence="6 13" id="KW-0028">Amino-acid biosynthesis</keyword>
<dbReference type="InterPro" id="IPR036393">
    <property type="entry name" value="AceGlu_kinase-like_sf"/>
</dbReference>
<dbReference type="RefSeq" id="WP_013347015.1">
    <property type="nucleotide sequence ID" value="NC_014541.1"/>
</dbReference>
<dbReference type="InterPro" id="IPR049638">
    <property type="entry name" value="AK-HD"/>
</dbReference>
<evidence type="ECO:0000256" key="12">
    <source>
        <dbReference type="ARBA" id="ARBA00049031"/>
    </source>
</evidence>
<dbReference type="PROSITE" id="PS01042">
    <property type="entry name" value="HOMOSER_DHGENASE"/>
    <property type="match status" value="1"/>
</dbReference>
<evidence type="ECO:0000256" key="13">
    <source>
        <dbReference type="PIRNR" id="PIRNR000727"/>
    </source>
</evidence>
<evidence type="ECO:0000256" key="3">
    <source>
        <dbReference type="ARBA" id="ARBA00005056"/>
    </source>
</evidence>
<comment type="cofactor">
    <cofactor evidence="1">
        <name>a metal cation</name>
        <dbReference type="ChEBI" id="CHEBI:25213"/>
    </cofactor>
</comment>
<dbReference type="PIRSF" id="PIRSF000727">
    <property type="entry name" value="ThrA"/>
    <property type="match status" value="1"/>
</dbReference>
<gene>
    <name evidence="17" type="ordered locus">Fbal_3512</name>
</gene>
<dbReference type="PROSITE" id="PS00324">
    <property type="entry name" value="ASPARTOKINASE"/>
    <property type="match status" value="1"/>
</dbReference>
<dbReference type="GO" id="GO:0005524">
    <property type="term" value="F:ATP binding"/>
    <property type="evidence" value="ECO:0007669"/>
    <property type="project" value="UniProtKB-UniRule"/>
</dbReference>
<keyword evidence="13 17" id="KW-0808">Transferase</keyword>
<dbReference type="GO" id="GO:0009090">
    <property type="term" value="P:homoserine biosynthetic process"/>
    <property type="evidence" value="ECO:0007669"/>
    <property type="project" value="UniProtKB-ARBA"/>
</dbReference>
<organism evidence="17 18">
    <name type="scientific">Ferrimonas balearica (strain DSM 9799 / CCM 4581 / KCTC 23876 / PAT)</name>
    <dbReference type="NCBI Taxonomy" id="550540"/>
    <lineage>
        <taxon>Bacteria</taxon>
        <taxon>Pseudomonadati</taxon>
        <taxon>Pseudomonadota</taxon>
        <taxon>Gammaproteobacteria</taxon>
        <taxon>Alteromonadales</taxon>
        <taxon>Ferrimonadaceae</taxon>
        <taxon>Ferrimonas</taxon>
    </lineage>
</organism>
<evidence type="ECO:0000256" key="7">
    <source>
        <dbReference type="ARBA" id="ARBA00022697"/>
    </source>
</evidence>
<dbReference type="UniPathway" id="UPA00034">
    <property type="reaction ID" value="UER00015"/>
</dbReference>
<dbReference type="UniPathway" id="UPA00051">
    <property type="reaction ID" value="UER00462"/>
</dbReference>
<dbReference type="eggNOG" id="COG0527">
    <property type="taxonomic scope" value="Bacteria"/>
</dbReference>
<dbReference type="GO" id="GO:0004072">
    <property type="term" value="F:aspartate kinase activity"/>
    <property type="evidence" value="ECO:0007669"/>
    <property type="project" value="UniProtKB-UniRule"/>
</dbReference>
<comment type="pathway">
    <text evidence="5 13">Amino-acid biosynthesis; L-threonine biosynthesis; L-threonine from L-aspartate: step 1/5.</text>
</comment>
<evidence type="ECO:0000256" key="10">
    <source>
        <dbReference type="ARBA" id="ARBA00023167"/>
    </source>
</evidence>
<name>E1SN51_FERBD</name>
<evidence type="ECO:0000256" key="11">
    <source>
        <dbReference type="ARBA" id="ARBA00048841"/>
    </source>
</evidence>
<dbReference type="KEGG" id="fbl:Fbal_3512"/>
<dbReference type="GO" id="GO:0004412">
    <property type="term" value="F:homoserine dehydrogenase activity"/>
    <property type="evidence" value="ECO:0007669"/>
    <property type="project" value="UniProtKB-UniRule"/>
</dbReference>
<evidence type="ECO:0000256" key="9">
    <source>
        <dbReference type="ARBA" id="ARBA00023002"/>
    </source>
</evidence>
<dbReference type="InterPro" id="IPR001048">
    <property type="entry name" value="Asp/Glu/Uridylate_kinase"/>
</dbReference>
<comment type="pathway">
    <text evidence="4 13">Amino-acid biosynthesis; L-methionine biosynthesis via de novo pathway; L-homoserine from L-aspartate: step 3/3.</text>
</comment>
<keyword evidence="13" id="KW-0547">Nucleotide-binding</keyword>
<sequence>MARSHLHKFGGSSLADADCYRRVVHILLTQGQADDLVVVSAAGKTTNALIALIEQASRGEDTAAALTALQDFQRQLISQLLIGDEAQSQQAQLNADFVRLAGWLKEPQQQRNVIQSLGECWSARLLAAALRQLGVAAASLDARDFLTVAPGLTPQPIEQYSRDLLEQRLVAQPHTRLVITGYIAADEQGDTVLLGRNGSDYSATLIGSLAGVQGVTIWTDVEGVFNADPNLLDDARLQTQLSLDEADRLARLGSPVLHPRTLQPLKQHALDLNVRSSYTPERPYTRILAGEADAEPVVTSLSRVALLHCEGAAPDALGEAFAELEQQGLAPLVSYPERAAVAVLEEQADAAEALLADRLASPVRRDHSHGLVGLVSDGATRLRGAFSRLLGRQAWPLKADALALVTLVPAEQVADLTARVHRRCAGARKRIGLIVAGKGNIGSAWLDQFAGYQARIRQDLEAELTLVAILGQNQALLCERGIVPAQWREHFDADASDYQLDDVVRQLAALPYDELVLLDITASAQLSLAYPRLLEAGIHLVSANKQAGSGPLAFYQQLKQHLAERHLYWRYNATVGAGLPIFYALDDLRRSGDRLQRIDGVFSGTLSWLFHHYDGQRPFSELVLEAKAEGLTEPDPRDDLSGVDMQRKLLILARELGVALELEQVALESLVPNALKDLPLDQFLARIDELDTPLADAVAEAAKAGKVLRYTAALALESDRLVARVGLDAVTPEHPFASLPAGDNQFLLRSDYYPDGLVIQGPGAGRAVTAAAVQSDLVAICRRLLH</sequence>
<protein>
    <recommendedName>
        <fullName evidence="13">Bifunctional aspartokinase/homoserine dehydrogenase</fullName>
    </recommendedName>
    <domain>
        <recommendedName>
            <fullName evidence="13">Aspartokinase</fullName>
            <ecNumber evidence="13">2.7.2.4</ecNumber>
        </recommendedName>
    </domain>
    <domain>
        <recommendedName>
            <fullName evidence="13">Homoserine dehydrogenase</fullName>
            <ecNumber evidence="13">1.1.1.3</ecNumber>
        </recommendedName>
    </domain>
</protein>
<dbReference type="GO" id="GO:0009086">
    <property type="term" value="P:methionine biosynthetic process"/>
    <property type="evidence" value="ECO:0007669"/>
    <property type="project" value="UniProtKB-KW"/>
</dbReference>
<dbReference type="eggNOG" id="COG0460">
    <property type="taxonomic scope" value="Bacteria"/>
</dbReference>
<dbReference type="Pfam" id="PF00742">
    <property type="entry name" value="Homoserine_dh"/>
    <property type="match status" value="1"/>
</dbReference>
<dbReference type="InterPro" id="IPR005106">
    <property type="entry name" value="Asp/hSer_DH_NAD-bd"/>
</dbReference>
<reference evidence="17 18" key="1">
    <citation type="journal article" date="2010" name="Stand. Genomic Sci.">
        <title>Complete genome sequence of Ferrimonas balearica type strain (PAT).</title>
        <authorList>
            <person name="Nolan M."/>
            <person name="Sikorski J."/>
            <person name="Davenport K."/>
            <person name="Lucas S."/>
            <person name="Glavina Del Rio T."/>
            <person name="Tice H."/>
            <person name="Cheng J."/>
            <person name="Goodwin L."/>
            <person name="Pitluck S."/>
            <person name="Liolios K."/>
            <person name="Ivanova N."/>
            <person name="Mavromatis K."/>
            <person name="Ovchinnikova G."/>
            <person name="Pati A."/>
            <person name="Chen A."/>
            <person name="Palaniappan K."/>
            <person name="Land M."/>
            <person name="Hauser L."/>
            <person name="Chang Y."/>
            <person name="Jeffries C."/>
            <person name="Tapia R."/>
            <person name="Brettin T."/>
            <person name="Detter J."/>
            <person name="Han C."/>
            <person name="Yasawong M."/>
            <person name="Rohde M."/>
            <person name="Tindall B."/>
            <person name="Goker M."/>
            <person name="Woyke T."/>
            <person name="Bristow J."/>
            <person name="Eisen J."/>
            <person name="Markowitz V."/>
            <person name="Hugenholtz P."/>
            <person name="Kyrpides N."/>
            <person name="Klenk H."/>
            <person name="Lapidus A."/>
        </authorList>
    </citation>
    <scope>NUCLEOTIDE SEQUENCE [LARGE SCALE GENOMIC DNA]</scope>
    <source>
        <strain evidence="18">DSM 9799 / CCM 4581 / KCTC 23876 / PAT</strain>
    </source>
</reference>
<dbReference type="OrthoDB" id="9799110at2"/>
<comment type="pathway">
    <text evidence="2 13">Amino-acid biosynthesis; L-methionine biosynthesis via de novo pathway; L-homoserine from L-aspartate: step 1/3.</text>
</comment>
<dbReference type="UniPathway" id="UPA00050">
    <property type="reaction ID" value="UER00063"/>
</dbReference>
<feature type="domain" description="Aspartate/homoserine dehydrogenase NAD-binding" evidence="16">
    <location>
        <begin position="437"/>
        <end position="571"/>
    </location>
</feature>
<dbReference type="NCBIfam" id="NF007003">
    <property type="entry name" value="PRK09466.1"/>
    <property type="match status" value="1"/>
</dbReference>
<dbReference type="EC" id="2.7.2.4" evidence="13"/>
<dbReference type="SUPFAM" id="SSF55347">
    <property type="entry name" value="Glyceraldehyde-3-phosphate dehydrogenase-like, C-terminal domain"/>
    <property type="match status" value="1"/>
</dbReference>
<dbReference type="GO" id="GO:0009089">
    <property type="term" value="P:lysine biosynthetic process via diaminopimelate"/>
    <property type="evidence" value="ECO:0007669"/>
    <property type="project" value="UniProtKB-UniRule"/>
</dbReference>
<evidence type="ECO:0000256" key="6">
    <source>
        <dbReference type="ARBA" id="ARBA00022605"/>
    </source>
</evidence>
<comment type="pathway">
    <text evidence="13">Amino-acid biosynthesis; L-lysine biosynthesis via DAP pathway; (S)-tetrahydrodipicolinate from L-aspartate: step 1/4.</text>
</comment>
<dbReference type="GO" id="GO:0050661">
    <property type="term" value="F:NADP binding"/>
    <property type="evidence" value="ECO:0007669"/>
    <property type="project" value="UniProtKB-UniRule"/>
</dbReference>
<dbReference type="InterPro" id="IPR042199">
    <property type="entry name" value="AsparK_Bifunc_asparK/hSer_DH"/>
</dbReference>
<dbReference type="GO" id="GO:0009088">
    <property type="term" value="P:threonine biosynthetic process"/>
    <property type="evidence" value="ECO:0007669"/>
    <property type="project" value="UniProtKB-UniRule"/>
</dbReference>
<comment type="catalytic activity">
    <reaction evidence="12">
        <text>L-homoserine + NAD(+) = L-aspartate 4-semialdehyde + NADH + H(+)</text>
        <dbReference type="Rhea" id="RHEA:15757"/>
        <dbReference type="ChEBI" id="CHEBI:15378"/>
        <dbReference type="ChEBI" id="CHEBI:57476"/>
        <dbReference type="ChEBI" id="CHEBI:57540"/>
        <dbReference type="ChEBI" id="CHEBI:57945"/>
        <dbReference type="ChEBI" id="CHEBI:537519"/>
        <dbReference type="EC" id="1.1.1.3"/>
    </reaction>
    <physiologicalReaction direction="right-to-left" evidence="12">
        <dbReference type="Rhea" id="RHEA:15759"/>
    </physiologicalReaction>
</comment>
<evidence type="ECO:0000259" key="15">
    <source>
        <dbReference type="Pfam" id="PF00742"/>
    </source>
</evidence>
<dbReference type="GeneID" id="67183719"/>
<evidence type="ECO:0000256" key="8">
    <source>
        <dbReference type="ARBA" id="ARBA00022857"/>
    </source>
</evidence>
<dbReference type="STRING" id="550540.Fbal_3512"/>
<keyword evidence="10" id="KW-0486">Methionine biosynthesis</keyword>
<evidence type="ECO:0000256" key="2">
    <source>
        <dbReference type="ARBA" id="ARBA00004986"/>
    </source>
</evidence>
<keyword evidence="13" id="KW-0067">ATP-binding</keyword>
<evidence type="ECO:0000256" key="4">
    <source>
        <dbReference type="ARBA" id="ARBA00005062"/>
    </source>
</evidence>
<dbReference type="EC" id="1.1.1.3" evidence="13"/>
<comment type="pathway">
    <text evidence="3 13">Amino-acid biosynthesis; L-threonine biosynthesis; L-threonine from L-aspartate: step 3/5.</text>
</comment>
<dbReference type="Pfam" id="PF00696">
    <property type="entry name" value="AA_kinase"/>
    <property type="match status" value="1"/>
</dbReference>
<dbReference type="EMBL" id="CP002209">
    <property type="protein sequence ID" value="ADN77709.1"/>
    <property type="molecule type" value="Genomic_DNA"/>
</dbReference>
<keyword evidence="9 13" id="KW-0560">Oxidoreductase</keyword>
<dbReference type="Proteomes" id="UP000006683">
    <property type="component" value="Chromosome"/>
</dbReference>
<dbReference type="InterPro" id="IPR036291">
    <property type="entry name" value="NAD(P)-bd_dom_sf"/>
</dbReference>
<evidence type="ECO:0000256" key="5">
    <source>
        <dbReference type="ARBA" id="ARBA00005139"/>
    </source>
</evidence>